<feature type="region of interest" description="Disordered" evidence="1">
    <location>
        <begin position="1"/>
        <end position="52"/>
    </location>
</feature>
<dbReference type="AlphaFoldDB" id="A0A7J7LIE3"/>
<dbReference type="PANTHER" id="PTHR35473">
    <property type="entry name" value="1-ACYL-SN-GLYCEROL-3-PHOSPHATE ACYLTRANSFERASE"/>
    <property type="match status" value="1"/>
</dbReference>
<gene>
    <name evidence="2" type="ORF">GIB67_033853</name>
</gene>
<organism evidence="2 3">
    <name type="scientific">Kingdonia uniflora</name>
    <dbReference type="NCBI Taxonomy" id="39325"/>
    <lineage>
        <taxon>Eukaryota</taxon>
        <taxon>Viridiplantae</taxon>
        <taxon>Streptophyta</taxon>
        <taxon>Embryophyta</taxon>
        <taxon>Tracheophyta</taxon>
        <taxon>Spermatophyta</taxon>
        <taxon>Magnoliopsida</taxon>
        <taxon>Ranunculales</taxon>
        <taxon>Circaeasteraceae</taxon>
        <taxon>Kingdonia</taxon>
    </lineage>
</organism>
<protein>
    <submittedName>
        <fullName evidence="2">Uncharacterized protein</fullName>
    </submittedName>
</protein>
<feature type="compositionally biased region" description="Low complexity" evidence="1">
    <location>
        <begin position="14"/>
        <end position="24"/>
    </location>
</feature>
<dbReference type="OrthoDB" id="424673at2759"/>
<sequence>MEEKQRESLKLFISPNSSSSTSSSKAQLFIAGESPRERERERERGSKGIAEASSTKAIGLKRKLSGALTDLTSIMLHSAAKVHYGTSLSTVDWLHGGAESLLTVTNLSL</sequence>
<dbReference type="EMBL" id="JACGCM010002260">
    <property type="protein sequence ID" value="KAF6142426.1"/>
    <property type="molecule type" value="Genomic_DNA"/>
</dbReference>
<evidence type="ECO:0000313" key="3">
    <source>
        <dbReference type="Proteomes" id="UP000541444"/>
    </source>
</evidence>
<evidence type="ECO:0000256" key="1">
    <source>
        <dbReference type="SAM" id="MobiDB-lite"/>
    </source>
</evidence>
<dbReference type="InterPro" id="IPR021995">
    <property type="entry name" value="DUF3593"/>
</dbReference>
<accession>A0A7J7LIE3</accession>
<dbReference type="Pfam" id="PF12159">
    <property type="entry name" value="DUF3593"/>
    <property type="match status" value="1"/>
</dbReference>
<comment type="caution">
    <text evidence="2">The sequence shown here is derived from an EMBL/GenBank/DDBJ whole genome shotgun (WGS) entry which is preliminary data.</text>
</comment>
<dbReference type="PANTHER" id="PTHR35473:SF3">
    <property type="entry name" value="1-ACYL-SN-GLYCEROL-3-PHOSPHATE ACYLTRANSFERASE"/>
    <property type="match status" value="1"/>
</dbReference>
<evidence type="ECO:0000313" key="2">
    <source>
        <dbReference type="EMBL" id="KAF6142426.1"/>
    </source>
</evidence>
<keyword evidence="3" id="KW-1185">Reference proteome</keyword>
<proteinExistence type="predicted"/>
<name>A0A7J7LIE3_9MAGN</name>
<feature type="compositionally biased region" description="Basic and acidic residues" evidence="1">
    <location>
        <begin position="34"/>
        <end position="46"/>
    </location>
</feature>
<reference evidence="2 3" key="1">
    <citation type="journal article" date="2020" name="IScience">
        <title>Genome Sequencing of the Endangered Kingdonia uniflora (Circaeasteraceae, Ranunculales) Reveals Potential Mechanisms of Evolutionary Specialization.</title>
        <authorList>
            <person name="Sun Y."/>
            <person name="Deng T."/>
            <person name="Zhang A."/>
            <person name="Moore M.J."/>
            <person name="Landis J.B."/>
            <person name="Lin N."/>
            <person name="Zhang H."/>
            <person name="Zhang X."/>
            <person name="Huang J."/>
            <person name="Zhang X."/>
            <person name="Sun H."/>
            <person name="Wang H."/>
        </authorList>
    </citation>
    <scope>NUCLEOTIDE SEQUENCE [LARGE SCALE GENOMIC DNA]</scope>
    <source>
        <strain evidence="2">TB1705</strain>
        <tissue evidence="2">Leaf</tissue>
    </source>
</reference>
<dbReference type="Proteomes" id="UP000541444">
    <property type="component" value="Unassembled WGS sequence"/>
</dbReference>